<dbReference type="VEuPathDB" id="TriTrypDB:BSAL_73015"/>
<dbReference type="Proteomes" id="UP000051952">
    <property type="component" value="Unassembled WGS sequence"/>
</dbReference>
<name>A0A0S4ITE3_BODSA</name>
<dbReference type="AlphaFoldDB" id="A0A0S4ITE3"/>
<dbReference type="EMBL" id="CYKH01000596">
    <property type="protein sequence ID" value="CUG06532.1"/>
    <property type="molecule type" value="Genomic_DNA"/>
</dbReference>
<accession>A0A0S4ITE3</accession>
<evidence type="ECO:0000313" key="1">
    <source>
        <dbReference type="EMBL" id="CUG06532.1"/>
    </source>
</evidence>
<proteinExistence type="predicted"/>
<sequence>MPITVNVTRKSTGVQVCFPQPLPAPGSAVAYRATVFLALAANYTLLNGTVRASAPNATLVYVADVACRDQQTAVATPPAALGGIVAQTRTITVAMPIPSVVNAVGVLPAIFVDSSTCGLVSASNNNTFVVSLASCRPALAFASNTSAATSQTRCSTALCVPLCRTRRLCMWLTWRAATSRLRLRRHQRPSEGSSRRRGRSLWRCPFRL</sequence>
<gene>
    <name evidence="1" type="ORF">BSAL_73015</name>
</gene>
<reference evidence="2" key="1">
    <citation type="submission" date="2015-09" db="EMBL/GenBank/DDBJ databases">
        <authorList>
            <consortium name="Pathogen Informatics"/>
        </authorList>
    </citation>
    <scope>NUCLEOTIDE SEQUENCE [LARGE SCALE GENOMIC DNA]</scope>
    <source>
        <strain evidence="2">Lake Konstanz</strain>
    </source>
</reference>
<protein>
    <submittedName>
        <fullName evidence="1">Uncharacterized protein</fullName>
    </submittedName>
</protein>
<keyword evidence="2" id="KW-1185">Reference proteome</keyword>
<evidence type="ECO:0000313" key="2">
    <source>
        <dbReference type="Proteomes" id="UP000051952"/>
    </source>
</evidence>
<organism evidence="1 2">
    <name type="scientific">Bodo saltans</name>
    <name type="common">Flagellated protozoan</name>
    <dbReference type="NCBI Taxonomy" id="75058"/>
    <lineage>
        <taxon>Eukaryota</taxon>
        <taxon>Discoba</taxon>
        <taxon>Euglenozoa</taxon>
        <taxon>Kinetoplastea</taxon>
        <taxon>Metakinetoplastina</taxon>
        <taxon>Eubodonida</taxon>
        <taxon>Bodonidae</taxon>
        <taxon>Bodo</taxon>
    </lineage>
</organism>